<comment type="caution">
    <text evidence="2">The sequence shown here is derived from an EMBL/GenBank/DDBJ whole genome shotgun (WGS) entry which is preliminary data.</text>
</comment>
<dbReference type="RefSeq" id="WP_005044962.1">
    <property type="nucleotide sequence ID" value="NZ_AOME01000075.1"/>
</dbReference>
<feature type="compositionally biased region" description="Polar residues" evidence="1">
    <location>
        <begin position="112"/>
        <end position="122"/>
    </location>
</feature>
<dbReference type="EMBL" id="AOME01000075">
    <property type="protein sequence ID" value="EMA50028.1"/>
    <property type="molecule type" value="Genomic_DNA"/>
</dbReference>
<dbReference type="STRING" id="1227456.C450_15800"/>
<feature type="region of interest" description="Disordered" evidence="1">
    <location>
        <begin position="97"/>
        <end position="153"/>
    </location>
</feature>
<evidence type="ECO:0000256" key="1">
    <source>
        <dbReference type="SAM" id="MobiDB-lite"/>
    </source>
</evidence>
<reference evidence="2 3" key="1">
    <citation type="journal article" date="2014" name="PLoS Genet.">
        <title>Phylogenetically driven sequencing of extremely halophilic archaea reveals strategies for static and dynamic osmo-response.</title>
        <authorList>
            <person name="Becker E.A."/>
            <person name="Seitzer P.M."/>
            <person name="Tritt A."/>
            <person name="Larsen D."/>
            <person name="Krusor M."/>
            <person name="Yao A.I."/>
            <person name="Wu D."/>
            <person name="Madern D."/>
            <person name="Eisen J.A."/>
            <person name="Darling A.E."/>
            <person name="Facciotti M.T."/>
        </authorList>
    </citation>
    <scope>NUCLEOTIDE SEQUENCE [LARGE SCALE GENOMIC DNA]</scope>
    <source>
        <strain evidence="2 3">DSM 8989</strain>
    </source>
</reference>
<evidence type="ECO:0000313" key="2">
    <source>
        <dbReference type="EMBL" id="EMA50028.1"/>
    </source>
</evidence>
<dbReference type="OrthoDB" id="214942at2157"/>
<evidence type="ECO:0000313" key="3">
    <source>
        <dbReference type="Proteomes" id="UP000011625"/>
    </source>
</evidence>
<proteinExistence type="predicted"/>
<gene>
    <name evidence="2" type="ORF">C450_15800</name>
</gene>
<organism evidence="2 3">
    <name type="scientific">Halococcus salifodinae DSM 8989</name>
    <dbReference type="NCBI Taxonomy" id="1227456"/>
    <lineage>
        <taxon>Archaea</taxon>
        <taxon>Methanobacteriati</taxon>
        <taxon>Methanobacteriota</taxon>
        <taxon>Stenosarchaea group</taxon>
        <taxon>Halobacteria</taxon>
        <taxon>Halobacteriales</taxon>
        <taxon>Halococcaceae</taxon>
        <taxon>Halococcus</taxon>
    </lineage>
</organism>
<dbReference type="Proteomes" id="UP000011625">
    <property type="component" value="Unassembled WGS sequence"/>
</dbReference>
<dbReference type="AlphaFoldDB" id="M0MXK4"/>
<keyword evidence="3" id="KW-1185">Reference proteome</keyword>
<sequence length="399" mass="41129">MDDPNATDDGTEEGVTELLADLPDRLRDEADAAVADARDTDDLVERLANLQGEHDAAGESDGTEILVTVGDEETGDGVFDRVRSTLGDARDRVAGDDADRAMGVDDDGLASAGSTDVDTESSMLPGIERSRELAADARSTAGSSLDRDVPLPSVDRDQTRDVVRAARDRAGIGTLELKRTVRDADPKQAALWGLATGVTVANPAIAASYSTAALLSGAVLGGSVVGAYATSHDDTMFDDLDPTMMAKRANAGASAGAGTRNIDGKSVGAMVGASAYLAEELTPEAYAQWVTEADAESVLRGAEMGAGRATASEDFEGARSGAALGGGLGLLYGLAADDAADDHPIRELLDEDLWDEYAGRLGDEDGDAEIEGRLVDGDTTTEGGIETDDDSAAEVGDDE</sequence>
<feature type="region of interest" description="Disordered" evidence="1">
    <location>
        <begin position="360"/>
        <end position="399"/>
    </location>
</feature>
<feature type="compositionally biased region" description="Acidic residues" evidence="1">
    <location>
        <begin position="385"/>
        <end position="399"/>
    </location>
</feature>
<protein>
    <submittedName>
        <fullName evidence="2">Uncharacterized protein</fullName>
    </submittedName>
</protein>
<dbReference type="PATRIC" id="fig|1227456.3.peg.3210"/>
<accession>M0MXK4</accession>
<name>M0MXK4_9EURY</name>